<sequence length="76" mass="8241">MAVRGFLAGETTHTGSSEEEQGQGLLKQGMPDDGTTPIGAGVVSLLYLNPISLRGRVQAQLVVYSKSWLSTFDYYF</sequence>
<evidence type="ECO:0000313" key="2">
    <source>
        <dbReference type="EMBL" id="KAK8519078.1"/>
    </source>
</evidence>
<feature type="region of interest" description="Disordered" evidence="1">
    <location>
        <begin position="1"/>
        <end position="33"/>
    </location>
</feature>
<organism evidence="2 3">
    <name type="scientific">Hibiscus sabdariffa</name>
    <name type="common">roselle</name>
    <dbReference type="NCBI Taxonomy" id="183260"/>
    <lineage>
        <taxon>Eukaryota</taxon>
        <taxon>Viridiplantae</taxon>
        <taxon>Streptophyta</taxon>
        <taxon>Embryophyta</taxon>
        <taxon>Tracheophyta</taxon>
        <taxon>Spermatophyta</taxon>
        <taxon>Magnoliopsida</taxon>
        <taxon>eudicotyledons</taxon>
        <taxon>Gunneridae</taxon>
        <taxon>Pentapetalae</taxon>
        <taxon>rosids</taxon>
        <taxon>malvids</taxon>
        <taxon>Malvales</taxon>
        <taxon>Malvaceae</taxon>
        <taxon>Malvoideae</taxon>
        <taxon>Hibiscus</taxon>
    </lineage>
</organism>
<evidence type="ECO:0000256" key="1">
    <source>
        <dbReference type="SAM" id="MobiDB-lite"/>
    </source>
</evidence>
<accession>A0ABR2CHQ3</accession>
<gene>
    <name evidence="2" type="ORF">V6N12_012307</name>
</gene>
<reference evidence="2 3" key="1">
    <citation type="journal article" date="2024" name="G3 (Bethesda)">
        <title>Genome assembly of Hibiscus sabdariffa L. provides insights into metabolisms of medicinal natural products.</title>
        <authorList>
            <person name="Kim T."/>
        </authorList>
    </citation>
    <scope>NUCLEOTIDE SEQUENCE [LARGE SCALE GENOMIC DNA]</scope>
    <source>
        <strain evidence="2">TK-2024</strain>
        <tissue evidence="2">Old leaves</tissue>
    </source>
</reference>
<name>A0ABR2CHQ3_9ROSI</name>
<keyword evidence="3" id="KW-1185">Reference proteome</keyword>
<protein>
    <submittedName>
        <fullName evidence="2">Uncharacterized protein</fullName>
    </submittedName>
</protein>
<dbReference type="EMBL" id="JBBPBM010000052">
    <property type="protein sequence ID" value="KAK8519078.1"/>
    <property type="molecule type" value="Genomic_DNA"/>
</dbReference>
<dbReference type="Proteomes" id="UP001472677">
    <property type="component" value="Unassembled WGS sequence"/>
</dbReference>
<comment type="caution">
    <text evidence="2">The sequence shown here is derived from an EMBL/GenBank/DDBJ whole genome shotgun (WGS) entry which is preliminary data.</text>
</comment>
<evidence type="ECO:0000313" key="3">
    <source>
        <dbReference type="Proteomes" id="UP001472677"/>
    </source>
</evidence>
<proteinExistence type="predicted"/>